<dbReference type="PRINTS" id="PR01233">
    <property type="entry name" value="JOSEPHIN"/>
</dbReference>
<sequence>MAGLESLLPHIYHEKQQAGSMLCAQHALNNFTAPDLSEIGRGLDDLEESYDDSNTGGTSTNMDDTGFFSVQVLDHALNVWGLTLARWRSEAMRPYQQHPENQLGFILNLEQHWFTLRRFGDANPDMDLDEGNGHWFNLNSFLKDPEWVSRTYLGMVLQQSEAEGYSVFVVTQSDPNAPLALPRTQADMIASSLPEPRSSARAGISTTRVPQKYSSTDATGSQKPVDHFENEDYELQAALQASLMQAGSGPTSASSSSSSLSAIPPPILAGEGPNISPTRTTTADPPVPYVPPPLIPSSRGGLNLPGHADLDPVTASMERNRVLLQRMREQQEFAAREMWQDAELTPEEQTAFEERRAQRQREEDDEAEQLKKAIEESEALSRQMEQEQPSVPSTALPKASASGSNRIYDDEDEELQAALRASLEEHQGQSSDVTSPTQAPPGQDMETDDDYSIMSESTTLEPPAPAAAPSIDEVRKARLARFGL</sequence>
<feature type="domain" description="Josephin" evidence="14">
    <location>
        <begin position="8"/>
        <end position="185"/>
    </location>
</feature>
<keyword evidence="16" id="KW-1185">Reference proteome</keyword>
<dbReference type="Proteomes" id="UP000807306">
    <property type="component" value="Unassembled WGS sequence"/>
</dbReference>
<dbReference type="GO" id="GO:0006508">
    <property type="term" value="P:proteolysis"/>
    <property type="evidence" value="ECO:0007669"/>
    <property type="project" value="UniProtKB-KW"/>
</dbReference>
<dbReference type="SMART" id="SM00726">
    <property type="entry name" value="UIM"/>
    <property type="match status" value="3"/>
</dbReference>
<evidence type="ECO:0000256" key="7">
    <source>
        <dbReference type="ARBA" id="ARBA00022807"/>
    </source>
</evidence>
<dbReference type="GO" id="GO:0004843">
    <property type="term" value="F:cysteine-type deubiquitinase activity"/>
    <property type="evidence" value="ECO:0007669"/>
    <property type="project" value="UniProtKB-EC"/>
</dbReference>
<keyword evidence="9" id="KW-0804">Transcription</keyword>
<keyword evidence="8" id="KW-0805">Transcription regulation</keyword>
<dbReference type="GO" id="GO:0016579">
    <property type="term" value="P:protein deubiquitination"/>
    <property type="evidence" value="ECO:0007669"/>
    <property type="project" value="InterPro"/>
</dbReference>
<evidence type="ECO:0000256" key="1">
    <source>
        <dbReference type="ARBA" id="ARBA00000707"/>
    </source>
</evidence>
<evidence type="ECO:0000256" key="3">
    <source>
        <dbReference type="ARBA" id="ARBA00012759"/>
    </source>
</evidence>
<evidence type="ECO:0000256" key="6">
    <source>
        <dbReference type="ARBA" id="ARBA00022801"/>
    </source>
</evidence>
<evidence type="ECO:0000256" key="12">
    <source>
        <dbReference type="PROSITE-ProRule" id="PRU00331"/>
    </source>
</evidence>
<comment type="catalytic activity">
    <reaction evidence="1">
        <text>Thiol-dependent hydrolysis of ester, thioester, amide, peptide and isopeptide bonds formed by the C-terminal Gly of ubiquitin (a 76-residue protein attached to proteins as an intracellular targeting signal).</text>
        <dbReference type="EC" id="3.4.19.12"/>
    </reaction>
</comment>
<dbReference type="PROSITE" id="PS50330">
    <property type="entry name" value="UIM"/>
    <property type="match status" value="1"/>
</dbReference>
<evidence type="ECO:0000256" key="11">
    <source>
        <dbReference type="PIRSR" id="PIRSR633865-1"/>
    </source>
</evidence>
<comment type="subcellular location">
    <subcellularLocation>
        <location evidence="2">Nucleus</location>
    </subcellularLocation>
</comment>
<accession>A0A9P6EN56</accession>
<keyword evidence="7" id="KW-0788">Thiol protease</keyword>
<comment type="caution">
    <text evidence="12">Lacks conserved residue(s) required for the propagation of feature annotation.</text>
</comment>
<dbReference type="GO" id="GO:0005634">
    <property type="term" value="C:nucleus"/>
    <property type="evidence" value="ECO:0007669"/>
    <property type="project" value="UniProtKB-SubCell"/>
</dbReference>
<feature type="active site" description="Proton acceptor" evidence="11">
    <location>
        <position position="112"/>
    </location>
</feature>
<gene>
    <name evidence="15" type="ORF">CPB83DRAFT_868021</name>
</gene>
<dbReference type="PANTHER" id="PTHR14159:SF0">
    <property type="entry name" value="ATAXIN-3-RELATED"/>
    <property type="match status" value="1"/>
</dbReference>
<dbReference type="Pfam" id="PF02099">
    <property type="entry name" value="Josephin"/>
    <property type="match status" value="1"/>
</dbReference>
<organism evidence="15 16">
    <name type="scientific">Crepidotus variabilis</name>
    <dbReference type="NCBI Taxonomy" id="179855"/>
    <lineage>
        <taxon>Eukaryota</taxon>
        <taxon>Fungi</taxon>
        <taxon>Dikarya</taxon>
        <taxon>Basidiomycota</taxon>
        <taxon>Agaricomycotina</taxon>
        <taxon>Agaricomycetes</taxon>
        <taxon>Agaricomycetidae</taxon>
        <taxon>Agaricales</taxon>
        <taxon>Agaricineae</taxon>
        <taxon>Crepidotaceae</taxon>
        <taxon>Crepidotus</taxon>
    </lineage>
</organism>
<dbReference type="OrthoDB" id="10063692at2759"/>
<dbReference type="EC" id="3.4.19.12" evidence="3"/>
<evidence type="ECO:0000256" key="8">
    <source>
        <dbReference type="ARBA" id="ARBA00023015"/>
    </source>
</evidence>
<name>A0A9P6EN56_9AGAR</name>
<feature type="active site" description="Nucleophile" evidence="11">
    <location>
        <position position="23"/>
    </location>
</feature>
<dbReference type="AlphaFoldDB" id="A0A9P6EN56"/>
<evidence type="ECO:0000256" key="5">
    <source>
        <dbReference type="ARBA" id="ARBA00022786"/>
    </source>
</evidence>
<comment type="caution">
    <text evidence="15">The sequence shown here is derived from an EMBL/GenBank/DDBJ whole genome shotgun (WGS) entry which is preliminary data.</text>
</comment>
<dbReference type="InterPro" id="IPR003903">
    <property type="entry name" value="UIM_dom"/>
</dbReference>
<feature type="region of interest" description="Disordered" evidence="13">
    <location>
        <begin position="244"/>
        <end position="288"/>
    </location>
</feature>
<evidence type="ECO:0000256" key="13">
    <source>
        <dbReference type="SAM" id="MobiDB-lite"/>
    </source>
</evidence>
<dbReference type="InterPro" id="IPR033865">
    <property type="entry name" value="Ataxin-3"/>
</dbReference>
<feature type="compositionally biased region" description="Polar residues" evidence="13">
    <location>
        <begin position="428"/>
        <end position="437"/>
    </location>
</feature>
<dbReference type="PROSITE" id="PS50957">
    <property type="entry name" value="JOSEPHIN"/>
    <property type="match status" value="1"/>
</dbReference>
<dbReference type="PANTHER" id="PTHR14159">
    <property type="entry name" value="ATAXIN-3-RELATED"/>
    <property type="match status" value="1"/>
</dbReference>
<evidence type="ECO:0000256" key="9">
    <source>
        <dbReference type="ARBA" id="ARBA00023163"/>
    </source>
</evidence>
<feature type="compositionally biased region" description="Low complexity" evidence="13">
    <location>
        <begin position="244"/>
        <end position="262"/>
    </location>
</feature>
<feature type="compositionally biased region" description="Basic and acidic residues" evidence="13">
    <location>
        <begin position="352"/>
        <end position="375"/>
    </location>
</feature>
<evidence type="ECO:0000256" key="4">
    <source>
        <dbReference type="ARBA" id="ARBA00022670"/>
    </source>
</evidence>
<evidence type="ECO:0000313" key="16">
    <source>
        <dbReference type="Proteomes" id="UP000807306"/>
    </source>
</evidence>
<evidence type="ECO:0000259" key="14">
    <source>
        <dbReference type="PROSITE" id="PS50957"/>
    </source>
</evidence>
<feature type="region of interest" description="Disordered" evidence="13">
    <location>
        <begin position="340"/>
        <end position="471"/>
    </location>
</feature>
<dbReference type="Gene3D" id="3.90.70.40">
    <property type="match status" value="1"/>
</dbReference>
<dbReference type="EMBL" id="MU157834">
    <property type="protein sequence ID" value="KAF9531669.1"/>
    <property type="molecule type" value="Genomic_DNA"/>
</dbReference>
<feature type="compositionally biased region" description="Polar residues" evidence="13">
    <location>
        <begin position="204"/>
        <end position="222"/>
    </location>
</feature>
<dbReference type="Gene3D" id="1.10.287.10">
    <property type="entry name" value="S15/NS1, RNA-binding"/>
    <property type="match status" value="1"/>
</dbReference>
<feature type="active site" evidence="11">
    <location>
        <position position="139"/>
    </location>
</feature>
<evidence type="ECO:0000256" key="10">
    <source>
        <dbReference type="ARBA" id="ARBA00023242"/>
    </source>
</evidence>
<protein>
    <recommendedName>
        <fullName evidence="3">ubiquitinyl hydrolase 1</fullName>
        <ecNumber evidence="3">3.4.19.12</ecNumber>
    </recommendedName>
</protein>
<dbReference type="SMART" id="SM01246">
    <property type="entry name" value="Josephin"/>
    <property type="match status" value="1"/>
</dbReference>
<proteinExistence type="predicted"/>
<evidence type="ECO:0000313" key="15">
    <source>
        <dbReference type="EMBL" id="KAF9531669.1"/>
    </source>
</evidence>
<keyword evidence="5" id="KW-0833">Ubl conjugation pathway</keyword>
<keyword evidence="6" id="KW-0378">Hydrolase</keyword>
<evidence type="ECO:0000256" key="2">
    <source>
        <dbReference type="ARBA" id="ARBA00004123"/>
    </source>
</evidence>
<feature type="region of interest" description="Disordered" evidence="13">
    <location>
        <begin position="192"/>
        <end position="225"/>
    </location>
</feature>
<dbReference type="InterPro" id="IPR006155">
    <property type="entry name" value="Josephin"/>
</dbReference>
<keyword evidence="4" id="KW-0645">Protease</keyword>
<reference evidence="15" key="1">
    <citation type="submission" date="2020-11" db="EMBL/GenBank/DDBJ databases">
        <authorList>
            <consortium name="DOE Joint Genome Institute"/>
            <person name="Ahrendt S."/>
            <person name="Riley R."/>
            <person name="Andreopoulos W."/>
            <person name="Labutti K."/>
            <person name="Pangilinan J."/>
            <person name="Ruiz-Duenas F.J."/>
            <person name="Barrasa J.M."/>
            <person name="Sanchez-Garcia M."/>
            <person name="Camarero S."/>
            <person name="Miyauchi S."/>
            <person name="Serrano A."/>
            <person name="Linde D."/>
            <person name="Babiker R."/>
            <person name="Drula E."/>
            <person name="Ayuso-Fernandez I."/>
            <person name="Pacheco R."/>
            <person name="Padilla G."/>
            <person name="Ferreira P."/>
            <person name="Barriuso J."/>
            <person name="Kellner H."/>
            <person name="Castanera R."/>
            <person name="Alfaro M."/>
            <person name="Ramirez L."/>
            <person name="Pisabarro A.G."/>
            <person name="Kuo A."/>
            <person name="Tritt A."/>
            <person name="Lipzen A."/>
            <person name="He G."/>
            <person name="Yan M."/>
            <person name="Ng V."/>
            <person name="Cullen D."/>
            <person name="Martin F."/>
            <person name="Rosso M.-N."/>
            <person name="Henrissat B."/>
            <person name="Hibbett D."/>
            <person name="Martinez A.T."/>
            <person name="Grigoriev I.V."/>
        </authorList>
    </citation>
    <scope>NUCLEOTIDE SEQUENCE</scope>
    <source>
        <strain evidence="15">CBS 506.95</strain>
    </source>
</reference>
<keyword evidence="10" id="KW-0539">Nucleus</keyword>
<dbReference type="Gene3D" id="6.10.140.100">
    <property type="match status" value="1"/>
</dbReference>